<organism evidence="2 3">
    <name type="scientific">Saccharopolyspora halophila</name>
    <dbReference type="NCBI Taxonomy" id="405551"/>
    <lineage>
        <taxon>Bacteria</taxon>
        <taxon>Bacillati</taxon>
        <taxon>Actinomycetota</taxon>
        <taxon>Actinomycetes</taxon>
        <taxon>Pseudonocardiales</taxon>
        <taxon>Pseudonocardiaceae</taxon>
        <taxon>Saccharopolyspora</taxon>
    </lineage>
</organism>
<keyword evidence="3" id="KW-1185">Reference proteome</keyword>
<keyword evidence="1" id="KW-0732">Signal</keyword>
<comment type="caution">
    <text evidence="2">The sequence shown here is derived from an EMBL/GenBank/DDBJ whole genome shotgun (WGS) entry which is preliminary data.</text>
</comment>
<evidence type="ECO:0000313" key="3">
    <source>
        <dbReference type="Proteomes" id="UP001501218"/>
    </source>
</evidence>
<dbReference type="EMBL" id="BAAARA010000021">
    <property type="protein sequence ID" value="GAA2359990.1"/>
    <property type="molecule type" value="Genomic_DNA"/>
</dbReference>
<feature type="signal peptide" evidence="1">
    <location>
        <begin position="1"/>
        <end position="27"/>
    </location>
</feature>
<dbReference type="Proteomes" id="UP001501218">
    <property type="component" value="Unassembled WGS sequence"/>
</dbReference>
<evidence type="ECO:0000256" key="1">
    <source>
        <dbReference type="SAM" id="SignalP"/>
    </source>
</evidence>
<accession>A0ABN3GTJ7</accession>
<protein>
    <recommendedName>
        <fullName evidence="4">Secreted protein</fullName>
    </recommendedName>
</protein>
<evidence type="ECO:0000313" key="2">
    <source>
        <dbReference type="EMBL" id="GAA2359990.1"/>
    </source>
</evidence>
<evidence type="ECO:0008006" key="4">
    <source>
        <dbReference type="Google" id="ProtNLM"/>
    </source>
</evidence>
<dbReference type="RefSeq" id="WP_344136143.1">
    <property type="nucleotide sequence ID" value="NZ_BAAARA010000021.1"/>
</dbReference>
<feature type="chain" id="PRO_5045829061" description="Secreted protein" evidence="1">
    <location>
        <begin position="28"/>
        <end position="200"/>
    </location>
</feature>
<name>A0ABN3GTJ7_9PSEU</name>
<gene>
    <name evidence="2" type="ORF">GCM10009854_43660</name>
</gene>
<reference evidence="2 3" key="1">
    <citation type="journal article" date="2019" name="Int. J. Syst. Evol. Microbiol.">
        <title>The Global Catalogue of Microorganisms (GCM) 10K type strain sequencing project: providing services to taxonomists for standard genome sequencing and annotation.</title>
        <authorList>
            <consortium name="The Broad Institute Genomics Platform"/>
            <consortium name="The Broad Institute Genome Sequencing Center for Infectious Disease"/>
            <person name="Wu L."/>
            <person name="Ma J."/>
        </authorList>
    </citation>
    <scope>NUCLEOTIDE SEQUENCE [LARGE SCALE GENOMIC DNA]</scope>
    <source>
        <strain evidence="2 3">JCM 16221</strain>
    </source>
</reference>
<sequence length="200" mass="19821">MNTGRYRTLGAAMIAAFALAGGSVAQAATTQAVQWNPQDTVEPVALASGSELVMRSNSGTEVRCGTVDGNVLAPTGGDPAVAGTVDSAGNPAPPTITNCTNTLMPSATTTVTASGQWLAAATGTTSVDISQASATVDIGGVCEITVDNVAVPGNGWDNGTHQLTANSNESFPISESGFCDGGTSATLSGTLQLPSEVTIS</sequence>
<proteinExistence type="predicted"/>